<keyword evidence="1" id="KW-0436">Ligase</keyword>
<proteinExistence type="predicted"/>
<dbReference type="PROSITE" id="PS51221">
    <property type="entry name" value="TTL"/>
    <property type="match status" value="1"/>
</dbReference>
<dbReference type="AlphaFoldDB" id="A0A8B8DCA5"/>
<evidence type="ECO:0000256" key="4">
    <source>
        <dbReference type="SAM" id="MobiDB-lite"/>
    </source>
</evidence>
<dbReference type="Proteomes" id="UP000694844">
    <property type="component" value="Chromosome 3"/>
</dbReference>
<evidence type="ECO:0000313" key="6">
    <source>
        <dbReference type="RefSeq" id="XP_022324580.1"/>
    </source>
</evidence>
<dbReference type="GO" id="GO:0036064">
    <property type="term" value="C:ciliary basal body"/>
    <property type="evidence" value="ECO:0007669"/>
    <property type="project" value="TreeGrafter"/>
</dbReference>
<dbReference type="GO" id="GO:0005524">
    <property type="term" value="F:ATP binding"/>
    <property type="evidence" value="ECO:0007669"/>
    <property type="project" value="UniProtKB-KW"/>
</dbReference>
<dbReference type="GO" id="GO:0070740">
    <property type="term" value="F:tubulin-glutamic acid ligase activity"/>
    <property type="evidence" value="ECO:0007669"/>
    <property type="project" value="TreeGrafter"/>
</dbReference>
<feature type="compositionally biased region" description="Basic and acidic residues" evidence="4">
    <location>
        <begin position="431"/>
        <end position="441"/>
    </location>
</feature>
<name>A0A8B8DCA5_CRAVI</name>
<dbReference type="GeneID" id="111125273"/>
<feature type="region of interest" description="Disordered" evidence="4">
    <location>
        <begin position="388"/>
        <end position="444"/>
    </location>
</feature>
<dbReference type="Pfam" id="PF03133">
    <property type="entry name" value="TTL"/>
    <property type="match status" value="1"/>
</dbReference>
<dbReference type="Gene3D" id="3.30.470.20">
    <property type="entry name" value="ATP-grasp fold, B domain"/>
    <property type="match status" value="1"/>
</dbReference>
<keyword evidence="2" id="KW-0547">Nucleotide-binding</keyword>
<evidence type="ECO:0000313" key="7">
    <source>
        <dbReference type="RefSeq" id="XP_022324581.1"/>
    </source>
</evidence>
<dbReference type="RefSeq" id="XP_022324581.1">
    <property type="nucleotide sequence ID" value="XM_022468873.1"/>
</dbReference>
<protein>
    <submittedName>
        <fullName evidence="6 7">Tubulin polyglutamylase TTLL11-like</fullName>
    </submittedName>
</protein>
<keyword evidence="3" id="KW-0067">ATP-binding</keyword>
<evidence type="ECO:0000313" key="5">
    <source>
        <dbReference type="Proteomes" id="UP000694844"/>
    </source>
</evidence>
<dbReference type="KEGG" id="cvn:111125273"/>
<organism evidence="5 7">
    <name type="scientific">Crassostrea virginica</name>
    <name type="common">Eastern oyster</name>
    <dbReference type="NCBI Taxonomy" id="6565"/>
    <lineage>
        <taxon>Eukaryota</taxon>
        <taxon>Metazoa</taxon>
        <taxon>Spiralia</taxon>
        <taxon>Lophotrochozoa</taxon>
        <taxon>Mollusca</taxon>
        <taxon>Bivalvia</taxon>
        <taxon>Autobranchia</taxon>
        <taxon>Pteriomorphia</taxon>
        <taxon>Ostreida</taxon>
        <taxon>Ostreoidea</taxon>
        <taxon>Ostreidae</taxon>
        <taxon>Crassostrea</taxon>
    </lineage>
</organism>
<feature type="compositionally biased region" description="Basic residues" evidence="4">
    <location>
        <begin position="388"/>
        <end position="401"/>
    </location>
</feature>
<dbReference type="PANTHER" id="PTHR12241:SF154">
    <property type="entry name" value="TUBULIN POLYGLUTAMYLASE TTLL11"/>
    <property type="match status" value="1"/>
</dbReference>
<dbReference type="GO" id="GO:0000226">
    <property type="term" value="P:microtubule cytoskeleton organization"/>
    <property type="evidence" value="ECO:0007669"/>
    <property type="project" value="TreeGrafter"/>
</dbReference>
<dbReference type="PANTHER" id="PTHR12241">
    <property type="entry name" value="TUBULIN POLYGLUTAMYLASE"/>
    <property type="match status" value="1"/>
</dbReference>
<evidence type="ECO:0000256" key="1">
    <source>
        <dbReference type="ARBA" id="ARBA00022598"/>
    </source>
</evidence>
<accession>A0A8B8DCA5</accession>
<evidence type="ECO:0000256" key="2">
    <source>
        <dbReference type="ARBA" id="ARBA00022741"/>
    </source>
</evidence>
<dbReference type="RefSeq" id="XP_022324580.1">
    <property type="nucleotide sequence ID" value="XM_022468872.1"/>
</dbReference>
<sequence>MSSPRRERTKFMKKHITRHSVTIDTSKAHSNADVVKMCVRELGLVEFPFGRKVAGCDIYWNEFRYSDNTAITGGKVNKFPGMEQICNKLTLSRCLDIMRDLYPEDYDFYPRTWYLPAQFDQFCSEAGPNANEKIKKSKQAFIIKPYGGSSGEGIYLIKEPRDYISTSPARRGLCHVAQEYMSKVYLIDDFKFDFRIYVVLKSIEPLEFHICKEGLARFSTVPYKSPSRKNMHETFMHLTNYSLNKRSKDFSHSADDDGSKRTLSSVMSRIEMDGHDSAQVWEEIEKIVCKTIIAIVPEVKVALHKNATPGKTGPTCFQVLGFDILLLKDLTPVLLEVNSSPSLFMDSEQEVSPGVTKFVRCPKDEEVKFPLIRDTILLMLPPHKRTHCEKKRRKRHLKKLKSSHESLLPRPSSDVLTCVQTYKDDDEEEEKERRGEAGGGEREDEMNQQMEDLHVNMDVDFSLNVMDEDQNENMTPEDNHELDVVHREVEEDHHDPDGLEEAHLEENCLKQLYPEPYQEDCDQFRILERVARLYINNVGVKKAAGMGSSSFRTFIRKCELSKKGLTNPAVDLLYIDLQKRWDSMNPDVSNITLSFQAFLDACMDIAKICFPASTKLEMLEGFLSFCESHLCLGNET</sequence>
<dbReference type="InterPro" id="IPR004344">
    <property type="entry name" value="TTL/TTLL_fam"/>
</dbReference>
<gene>
    <name evidence="6 7" type="primary">LOC111125273</name>
</gene>
<dbReference type="GO" id="GO:0015631">
    <property type="term" value="F:tubulin binding"/>
    <property type="evidence" value="ECO:0007669"/>
    <property type="project" value="TreeGrafter"/>
</dbReference>
<reference evidence="6 7" key="1">
    <citation type="submission" date="2025-04" db="UniProtKB">
        <authorList>
            <consortium name="RefSeq"/>
        </authorList>
    </citation>
    <scope>IDENTIFICATION</scope>
    <source>
        <tissue evidence="6 7">Whole sample</tissue>
    </source>
</reference>
<dbReference type="OrthoDB" id="202825at2759"/>
<keyword evidence="5" id="KW-1185">Reference proteome</keyword>
<evidence type="ECO:0000256" key="3">
    <source>
        <dbReference type="ARBA" id="ARBA00022840"/>
    </source>
</evidence>
<dbReference type="SUPFAM" id="SSF56059">
    <property type="entry name" value="Glutathione synthetase ATP-binding domain-like"/>
    <property type="match status" value="1"/>
</dbReference>